<reference evidence="2 3" key="1">
    <citation type="submission" date="2014-04" db="EMBL/GenBank/DDBJ databases">
        <title>Evolutionary Origins and Diversification of the Mycorrhizal Mutualists.</title>
        <authorList>
            <consortium name="DOE Joint Genome Institute"/>
            <consortium name="Mycorrhizal Genomics Consortium"/>
            <person name="Kohler A."/>
            <person name="Kuo A."/>
            <person name="Nagy L.G."/>
            <person name="Floudas D."/>
            <person name="Copeland A."/>
            <person name="Barry K.W."/>
            <person name="Cichocki N."/>
            <person name="Veneault-Fourrey C."/>
            <person name="LaButti K."/>
            <person name="Lindquist E.A."/>
            <person name="Lipzen A."/>
            <person name="Lundell T."/>
            <person name="Morin E."/>
            <person name="Murat C."/>
            <person name="Riley R."/>
            <person name="Ohm R."/>
            <person name="Sun H."/>
            <person name="Tunlid A."/>
            <person name="Henrissat B."/>
            <person name="Grigoriev I.V."/>
            <person name="Hibbett D.S."/>
            <person name="Martin F."/>
        </authorList>
    </citation>
    <scope>NUCLEOTIDE SEQUENCE [LARGE SCALE GENOMIC DNA]</scope>
    <source>
        <strain evidence="2 3">MD-312</strain>
    </source>
</reference>
<dbReference type="AlphaFoldDB" id="A0A0C2PG43"/>
<dbReference type="Proteomes" id="UP000053820">
    <property type="component" value="Unassembled WGS sequence"/>
</dbReference>
<evidence type="ECO:0000313" key="3">
    <source>
        <dbReference type="Proteomes" id="UP000053820"/>
    </source>
</evidence>
<keyword evidence="1" id="KW-0472">Membrane</keyword>
<keyword evidence="1" id="KW-1133">Transmembrane helix</keyword>
<keyword evidence="1" id="KW-0812">Transmembrane</keyword>
<dbReference type="HOGENOM" id="CLU_3014430_0_0_1"/>
<evidence type="ECO:0000313" key="2">
    <source>
        <dbReference type="EMBL" id="KIJ57469.1"/>
    </source>
</evidence>
<accession>A0A0C2PG43</accession>
<keyword evidence="3" id="KW-1185">Reference proteome</keyword>
<protein>
    <submittedName>
        <fullName evidence="2">Uncharacterized protein</fullName>
    </submittedName>
</protein>
<evidence type="ECO:0000256" key="1">
    <source>
        <dbReference type="SAM" id="Phobius"/>
    </source>
</evidence>
<gene>
    <name evidence="2" type="ORF">HYDPIDRAFT_104214</name>
</gene>
<name>A0A0C2PG43_9AGAM</name>
<sequence>MTQKQTGMRAYDIARVLAFFFSFTYRGVLYLCVVIQWFDKIGDRTDDDTGMWMVRP</sequence>
<feature type="transmembrane region" description="Helical" evidence="1">
    <location>
        <begin position="12"/>
        <end position="38"/>
    </location>
</feature>
<dbReference type="OrthoDB" id="3187773at2759"/>
<proteinExistence type="predicted"/>
<dbReference type="EMBL" id="KN840371">
    <property type="protein sequence ID" value="KIJ57469.1"/>
    <property type="molecule type" value="Genomic_DNA"/>
</dbReference>
<organism evidence="2 3">
    <name type="scientific">Hydnomerulius pinastri MD-312</name>
    <dbReference type="NCBI Taxonomy" id="994086"/>
    <lineage>
        <taxon>Eukaryota</taxon>
        <taxon>Fungi</taxon>
        <taxon>Dikarya</taxon>
        <taxon>Basidiomycota</taxon>
        <taxon>Agaricomycotina</taxon>
        <taxon>Agaricomycetes</taxon>
        <taxon>Agaricomycetidae</taxon>
        <taxon>Boletales</taxon>
        <taxon>Boletales incertae sedis</taxon>
        <taxon>Leucogyrophana</taxon>
    </lineage>
</organism>